<dbReference type="SUPFAM" id="SSF81383">
    <property type="entry name" value="F-box domain"/>
    <property type="match status" value="1"/>
</dbReference>
<dbReference type="Gene3D" id="1.20.1280.50">
    <property type="match status" value="1"/>
</dbReference>
<dbReference type="InterPro" id="IPR036047">
    <property type="entry name" value="F-box-like_dom_sf"/>
</dbReference>
<keyword evidence="3" id="KW-1185">Reference proteome</keyword>
<evidence type="ECO:0000313" key="3">
    <source>
        <dbReference type="Proteomes" id="UP000799764"/>
    </source>
</evidence>
<dbReference type="PROSITE" id="PS50181">
    <property type="entry name" value="FBOX"/>
    <property type="match status" value="1"/>
</dbReference>
<dbReference type="EMBL" id="MU001507">
    <property type="protein sequence ID" value="KAF2440658.1"/>
    <property type="molecule type" value="Genomic_DNA"/>
</dbReference>
<organism evidence="2 3">
    <name type="scientific">Karstenula rhodostoma CBS 690.94</name>
    <dbReference type="NCBI Taxonomy" id="1392251"/>
    <lineage>
        <taxon>Eukaryota</taxon>
        <taxon>Fungi</taxon>
        <taxon>Dikarya</taxon>
        <taxon>Ascomycota</taxon>
        <taxon>Pezizomycotina</taxon>
        <taxon>Dothideomycetes</taxon>
        <taxon>Pleosporomycetidae</taxon>
        <taxon>Pleosporales</taxon>
        <taxon>Massarineae</taxon>
        <taxon>Didymosphaeriaceae</taxon>
        <taxon>Karstenula</taxon>
    </lineage>
</organism>
<gene>
    <name evidence="2" type="ORF">P171DRAFT_489354</name>
</gene>
<protein>
    <recommendedName>
        <fullName evidence="1">F-box domain-containing protein</fullName>
    </recommendedName>
</protein>
<dbReference type="InterPro" id="IPR001810">
    <property type="entry name" value="F-box_dom"/>
</dbReference>
<dbReference type="AlphaFoldDB" id="A0A9P4PCH3"/>
<accession>A0A9P4PCH3</accession>
<feature type="domain" description="F-box" evidence="1">
    <location>
        <begin position="18"/>
        <end position="63"/>
    </location>
</feature>
<proteinExistence type="predicted"/>
<reference evidence="2" key="1">
    <citation type="journal article" date="2020" name="Stud. Mycol.">
        <title>101 Dothideomycetes genomes: a test case for predicting lifestyles and emergence of pathogens.</title>
        <authorList>
            <person name="Haridas S."/>
            <person name="Albert R."/>
            <person name="Binder M."/>
            <person name="Bloem J."/>
            <person name="Labutti K."/>
            <person name="Salamov A."/>
            <person name="Andreopoulos B."/>
            <person name="Baker S."/>
            <person name="Barry K."/>
            <person name="Bills G."/>
            <person name="Bluhm B."/>
            <person name="Cannon C."/>
            <person name="Castanera R."/>
            <person name="Culley D."/>
            <person name="Daum C."/>
            <person name="Ezra D."/>
            <person name="Gonzalez J."/>
            <person name="Henrissat B."/>
            <person name="Kuo A."/>
            <person name="Liang C."/>
            <person name="Lipzen A."/>
            <person name="Lutzoni F."/>
            <person name="Magnuson J."/>
            <person name="Mondo S."/>
            <person name="Nolan M."/>
            <person name="Ohm R."/>
            <person name="Pangilinan J."/>
            <person name="Park H.-J."/>
            <person name="Ramirez L."/>
            <person name="Alfaro M."/>
            <person name="Sun H."/>
            <person name="Tritt A."/>
            <person name="Yoshinaga Y."/>
            <person name="Zwiers L.-H."/>
            <person name="Turgeon B."/>
            <person name="Goodwin S."/>
            <person name="Spatafora J."/>
            <person name="Crous P."/>
            <person name="Grigoriev I."/>
        </authorList>
    </citation>
    <scope>NUCLEOTIDE SEQUENCE</scope>
    <source>
        <strain evidence="2">CBS 690.94</strain>
    </source>
</reference>
<sequence length="812" mass="92800">MNTSWVVAMPHARDDEPASAIESLPNELLQLVFGFLPSADLREAALVSKCFHRHATDFLWQSVSLMDKPHFHADGSTSDLFGEQSRGETDEHDDTPIIQKLFVLATNPTIASKVQVLTHRCHLPPPNIFSELPHMYFDSENMSQDNRIHTLLWLAVRNLVNVHTLRIVYGHYSLTRILLAAFLDKRRPQRVPLRKLWVESACLSGFETNYNDLLSPEYATGLESVRIRRLRVELEDTSKRSKAPFEYKLARGGRHLAMHNAAGGFLYTTVDIHTPPPRMASAIVLPTPAELRVKADAYDTLIWDRLNFDGPEIQPFIDSNQFPYPNLKSGPSNPMMNIIGKSWSTLTNLNLDWILWRHQGSTDDTQAVSDLQQLSQLRFPNLRSFQLRNAVVDDTALPNGVFLLEDTFLTFMEVHTKIQCLAWPLDRVYSHLKPSPDVLTRARAVVAHLCNVLVELRLDSFYSGNGEMNTDQGREPHEREERIRRRRFISEFAAHMRKIEQFKLEGGVPRDEKRELVRALHHCQLKKLVLIGVTFPIGNTWGVRGVDLKQHDPSHVSDATHQLEEEDFDGILASYKNGTVVPDNFSFEPYYGWRAEAPFMQFIALHHASTIEELKLCGYNGSPILSYLTPITTPLLYPLRHFDNLKQLVISFWLLTTFEHQYRDTEIIQSWMDTRSPASTALVVVTPPATPPSAPAVDPAMMPRARSQTSRQQNFNRWAVTLKTRFTPSALAYRVAEDIAPHLSEVAKARPGGVRVRASFCLGTREDLRSANDIFDLDIRIGRQGKVLEFIGPREEVEKGRFWQKLEERRWF</sequence>
<evidence type="ECO:0000259" key="1">
    <source>
        <dbReference type="PROSITE" id="PS50181"/>
    </source>
</evidence>
<comment type="caution">
    <text evidence="2">The sequence shown here is derived from an EMBL/GenBank/DDBJ whole genome shotgun (WGS) entry which is preliminary data.</text>
</comment>
<dbReference type="OrthoDB" id="47801at2759"/>
<evidence type="ECO:0000313" key="2">
    <source>
        <dbReference type="EMBL" id="KAF2440658.1"/>
    </source>
</evidence>
<dbReference type="Pfam" id="PF12937">
    <property type="entry name" value="F-box-like"/>
    <property type="match status" value="1"/>
</dbReference>
<dbReference type="Proteomes" id="UP000799764">
    <property type="component" value="Unassembled WGS sequence"/>
</dbReference>
<name>A0A9P4PCH3_9PLEO</name>